<dbReference type="SUPFAM" id="SSF74650">
    <property type="entry name" value="Galactose mutarotase-like"/>
    <property type="match status" value="1"/>
</dbReference>
<accession>A0A2X3GKQ5</accession>
<evidence type="ECO:0000313" key="2">
    <source>
        <dbReference type="EMBL" id="SQC68798.1"/>
    </source>
</evidence>
<keyword evidence="2" id="KW-0456">Lyase</keyword>
<dbReference type="InterPro" id="IPR038970">
    <property type="entry name" value="Lyase_8"/>
</dbReference>
<dbReference type="InterPro" id="IPR014718">
    <property type="entry name" value="GH-type_carb-bd"/>
</dbReference>
<dbReference type="InterPro" id="IPR011013">
    <property type="entry name" value="Gal_mutarotase_sf_dom"/>
</dbReference>
<dbReference type="AlphaFoldDB" id="A0A2X3GKQ5"/>
<name>A0A2X3GKQ5_9LIST</name>
<dbReference type="Proteomes" id="UP000250257">
    <property type="component" value="Unassembled WGS sequence"/>
</dbReference>
<dbReference type="GO" id="GO:0030341">
    <property type="term" value="F:chondroitin AC lyase activity"/>
    <property type="evidence" value="ECO:0007669"/>
    <property type="project" value="UniProtKB-EC"/>
</dbReference>
<evidence type="ECO:0000313" key="3">
    <source>
        <dbReference type="Proteomes" id="UP000250257"/>
    </source>
</evidence>
<feature type="domain" description="Polysaccharide lyase family 8 central" evidence="1">
    <location>
        <begin position="2"/>
        <end position="222"/>
    </location>
</feature>
<reference evidence="2 3" key="1">
    <citation type="submission" date="2018-06" db="EMBL/GenBank/DDBJ databases">
        <authorList>
            <consortium name="Pathogen Informatics"/>
            <person name="Doyle S."/>
        </authorList>
    </citation>
    <scope>NUCLEOTIDE SEQUENCE [LARGE SCALE GENOMIC DNA]</scope>
    <source>
        <strain evidence="2 3">NCTC13940</strain>
    </source>
</reference>
<dbReference type="Pfam" id="PF02278">
    <property type="entry name" value="Lyase_8"/>
    <property type="match status" value="1"/>
</dbReference>
<dbReference type="Gene3D" id="2.70.98.10">
    <property type="match status" value="1"/>
</dbReference>
<organism evidence="2 3">
    <name type="scientific">Listeria fleischmannii subsp. fleischmannii</name>
    <dbReference type="NCBI Taxonomy" id="1671902"/>
    <lineage>
        <taxon>Bacteria</taxon>
        <taxon>Bacillati</taxon>
        <taxon>Bacillota</taxon>
        <taxon>Bacilli</taxon>
        <taxon>Bacillales</taxon>
        <taxon>Listeriaceae</taxon>
        <taxon>Listeria</taxon>
    </lineage>
</organism>
<dbReference type="PANTHER" id="PTHR38481">
    <property type="entry name" value="HYALURONATE LYASE"/>
    <property type="match status" value="1"/>
</dbReference>
<dbReference type="GO" id="GO:0030246">
    <property type="term" value="F:carbohydrate binding"/>
    <property type="evidence" value="ECO:0007669"/>
    <property type="project" value="InterPro"/>
</dbReference>
<dbReference type="PANTHER" id="PTHR38481:SF1">
    <property type="entry name" value="HYALURONATE LYASE"/>
    <property type="match status" value="1"/>
</dbReference>
<dbReference type="EC" id="4.2.2.5" evidence="2"/>
<evidence type="ECO:0000259" key="1">
    <source>
        <dbReference type="Pfam" id="PF02278"/>
    </source>
</evidence>
<dbReference type="GO" id="GO:0005576">
    <property type="term" value="C:extracellular region"/>
    <property type="evidence" value="ECO:0007669"/>
    <property type="project" value="InterPro"/>
</dbReference>
<dbReference type="InterPro" id="IPR003159">
    <property type="entry name" value="Lyase_8_central_dom"/>
</dbReference>
<sequence>MLGFYTGTGALSIYNNGDAALKGNYYPTVDMTSLPGTTTDHKTKSITADNLKYLNPYSWSGGISDQTFGSATMQYSLKNVTGSSLMARKSWFFLNGKIVALGSGISSKENLNTETIVENRQLTNPTNAFSVGGTTLSTGQTKTVSNVKWAYLNGSSQNESMGYVFPAATTVTSYKKVQSGDWKTLNTRNSPSPVSATYAGLRIPHGKAPQNKSYSYILLPGKSKQATEAYSKKWMLKFGPII</sequence>
<dbReference type="GO" id="GO:0005975">
    <property type="term" value="P:carbohydrate metabolic process"/>
    <property type="evidence" value="ECO:0007669"/>
    <property type="project" value="InterPro"/>
</dbReference>
<protein>
    <submittedName>
        <fullName evidence="2">Chondroitinase-AC</fullName>
        <ecNumber evidence="2">4.2.2.5</ecNumber>
    </submittedName>
</protein>
<dbReference type="EMBL" id="UAWT01000012">
    <property type="protein sequence ID" value="SQC68798.1"/>
    <property type="molecule type" value="Genomic_DNA"/>
</dbReference>
<gene>
    <name evidence="2" type="primary">cslA</name>
    <name evidence="2" type="ORF">NCTC13940_01225</name>
</gene>
<proteinExistence type="predicted"/>